<keyword evidence="1" id="KW-0472">Membrane</keyword>
<evidence type="ECO:0000313" key="3">
    <source>
        <dbReference type="Proteomes" id="UP001172155"/>
    </source>
</evidence>
<keyword evidence="3" id="KW-1185">Reference proteome</keyword>
<sequence length="686" mass="75670">MASNISVHAGVWRDYSQEGLNQVILTIPLQWGNILISVLAMLLSVAGAATWRVLSFFLHQLRVHVPTHTYAHPHDASSPPRRDGRYESPDALQQQLQVLLRNNATPISALADIVHLQRAWSRVRTRRSPFLVLLPTATLAAIITVLFTVLGIFVSTFATRSESNVAVLASPGESCGGWKFNWAKVAISNDLPSSFETLRARTDDVLSARAYANWFYSREKQPLAATSSMFPVSRLPYTTSMGPCPFIGAGRCLSNDTSTLNITLILDTGMLDSHTHLGMNAPRGDRSSIRHRMACSPINVSDRFTVKASVNGTVEVDISALFDSPSGPSSFSTHPELLGAGYSATSYWWSGATKQIQWPSWLYTGSDADITVCLVSQNSVRYTEPVYDPLFLANGSRFTSPFYYGSNPFNVLACEQQVQFCNPTTGRCTNLTHAAQAYNESTRLALSAAQSEAMERSALLLGLTDVGMLGVGTLGASGLLARESVFGDTMSLHLPEDQWKREAALWFETKLALLQAHTLRFLGRIDLTNPIYQNMLIYQPKDTFPKGSEERDAVEANCRNLRISTSGRYQNFQLWGVVLVLVFCVVTIGASMVLEPCSRLLRRYWVTHEGQIRQLARDMDGQYWLVRMALEGVGVGPWRRGGGKADGSIPVVDGEGDEAHGLGLVERPEHVQVQVLHLDLDKLDKM</sequence>
<keyword evidence="1" id="KW-1133">Transmembrane helix</keyword>
<gene>
    <name evidence="2" type="ORF">B0T18DRAFT_387388</name>
</gene>
<keyword evidence="1" id="KW-0812">Transmembrane</keyword>
<feature type="transmembrane region" description="Helical" evidence="1">
    <location>
        <begin position="130"/>
        <end position="154"/>
    </location>
</feature>
<evidence type="ECO:0000256" key="1">
    <source>
        <dbReference type="SAM" id="Phobius"/>
    </source>
</evidence>
<feature type="transmembrane region" description="Helical" evidence="1">
    <location>
        <begin position="572"/>
        <end position="594"/>
    </location>
</feature>
<name>A0AA40F4R4_9PEZI</name>
<dbReference type="Proteomes" id="UP001172155">
    <property type="component" value="Unassembled WGS sequence"/>
</dbReference>
<accession>A0AA40F4R4</accession>
<proteinExistence type="predicted"/>
<comment type="caution">
    <text evidence="2">The sequence shown here is derived from an EMBL/GenBank/DDBJ whole genome shotgun (WGS) entry which is preliminary data.</text>
</comment>
<evidence type="ECO:0000313" key="2">
    <source>
        <dbReference type="EMBL" id="KAK0751233.1"/>
    </source>
</evidence>
<organism evidence="2 3">
    <name type="scientific">Schizothecium vesticola</name>
    <dbReference type="NCBI Taxonomy" id="314040"/>
    <lineage>
        <taxon>Eukaryota</taxon>
        <taxon>Fungi</taxon>
        <taxon>Dikarya</taxon>
        <taxon>Ascomycota</taxon>
        <taxon>Pezizomycotina</taxon>
        <taxon>Sordariomycetes</taxon>
        <taxon>Sordariomycetidae</taxon>
        <taxon>Sordariales</taxon>
        <taxon>Schizotheciaceae</taxon>
        <taxon>Schizothecium</taxon>
    </lineage>
</organism>
<protein>
    <submittedName>
        <fullName evidence="2">Uncharacterized protein</fullName>
    </submittedName>
</protein>
<feature type="transmembrane region" description="Helical" evidence="1">
    <location>
        <begin position="34"/>
        <end position="54"/>
    </location>
</feature>
<dbReference type="EMBL" id="JAUKUD010000002">
    <property type="protein sequence ID" value="KAK0751233.1"/>
    <property type="molecule type" value="Genomic_DNA"/>
</dbReference>
<dbReference type="AlphaFoldDB" id="A0AA40F4R4"/>
<reference evidence="2" key="1">
    <citation type="submission" date="2023-06" db="EMBL/GenBank/DDBJ databases">
        <title>Genome-scale phylogeny and comparative genomics of the fungal order Sordariales.</title>
        <authorList>
            <consortium name="Lawrence Berkeley National Laboratory"/>
            <person name="Hensen N."/>
            <person name="Bonometti L."/>
            <person name="Westerberg I."/>
            <person name="Brannstrom I.O."/>
            <person name="Guillou S."/>
            <person name="Cros-Aarteil S."/>
            <person name="Calhoun S."/>
            <person name="Haridas S."/>
            <person name="Kuo A."/>
            <person name="Mondo S."/>
            <person name="Pangilinan J."/>
            <person name="Riley R."/>
            <person name="LaButti K."/>
            <person name="Andreopoulos B."/>
            <person name="Lipzen A."/>
            <person name="Chen C."/>
            <person name="Yanf M."/>
            <person name="Daum C."/>
            <person name="Ng V."/>
            <person name="Clum A."/>
            <person name="Steindorff A."/>
            <person name="Ohm R."/>
            <person name="Martin F."/>
            <person name="Silar P."/>
            <person name="Natvig D."/>
            <person name="Lalanne C."/>
            <person name="Gautier V."/>
            <person name="Ament-velasquez S.L."/>
            <person name="Kruys A."/>
            <person name="Hutchinson M.I."/>
            <person name="Powell A.J."/>
            <person name="Barry K."/>
            <person name="Miller A.N."/>
            <person name="Grigoriev I.V."/>
            <person name="Debuchy R."/>
            <person name="Gladieux P."/>
            <person name="Thoren M.H."/>
            <person name="Johannesson H."/>
        </authorList>
    </citation>
    <scope>NUCLEOTIDE SEQUENCE</scope>
    <source>
        <strain evidence="2">SMH3187-1</strain>
    </source>
</reference>